<dbReference type="AlphaFoldDB" id="A0AAV5UYY7"/>
<feature type="non-terminal residue" evidence="1">
    <location>
        <position position="246"/>
    </location>
</feature>
<evidence type="ECO:0000313" key="2">
    <source>
        <dbReference type="Proteomes" id="UP001432322"/>
    </source>
</evidence>
<evidence type="ECO:0000313" key="1">
    <source>
        <dbReference type="EMBL" id="GMT12481.1"/>
    </source>
</evidence>
<feature type="non-terminal residue" evidence="1">
    <location>
        <position position="1"/>
    </location>
</feature>
<gene>
    <name evidence="1" type="ORF">PFISCL1PPCAC_3778</name>
</gene>
<keyword evidence="2" id="KW-1185">Reference proteome</keyword>
<dbReference type="EMBL" id="BTSY01000001">
    <property type="protein sequence ID" value="GMT12481.1"/>
    <property type="molecule type" value="Genomic_DNA"/>
</dbReference>
<name>A0AAV5UYY7_9BILA</name>
<sequence>LIAFQLSLLPSLLNESNVDETTTVTLHGSITSKVLASLLTSVGTLQKLIFDEARIMASPPSFSSIISQLRVLSLSFLGCKFDDAQLICDRFFVENNQIVDLTVSTKDGTLQSFPLLTDRTLDRWASLCMQPPCLQLNNVATSFTITGVERLIRAFVSTASPYDRLCCKFGRLNTCMDTVVARLARLSGLKLHCVHETFLVALGHNPRVELNIQTLRRGLHAPRADATLDELPALRRGTPVRRRPAP</sequence>
<protein>
    <submittedName>
        <fullName evidence="1">Uncharacterized protein</fullName>
    </submittedName>
</protein>
<accession>A0AAV5UYY7</accession>
<reference evidence="1" key="1">
    <citation type="submission" date="2023-10" db="EMBL/GenBank/DDBJ databases">
        <title>Genome assembly of Pristionchus species.</title>
        <authorList>
            <person name="Yoshida K."/>
            <person name="Sommer R.J."/>
        </authorList>
    </citation>
    <scope>NUCLEOTIDE SEQUENCE</scope>
    <source>
        <strain evidence="1">RS5133</strain>
    </source>
</reference>
<proteinExistence type="predicted"/>
<organism evidence="1 2">
    <name type="scientific">Pristionchus fissidentatus</name>
    <dbReference type="NCBI Taxonomy" id="1538716"/>
    <lineage>
        <taxon>Eukaryota</taxon>
        <taxon>Metazoa</taxon>
        <taxon>Ecdysozoa</taxon>
        <taxon>Nematoda</taxon>
        <taxon>Chromadorea</taxon>
        <taxon>Rhabditida</taxon>
        <taxon>Rhabditina</taxon>
        <taxon>Diplogasteromorpha</taxon>
        <taxon>Diplogasteroidea</taxon>
        <taxon>Neodiplogasteridae</taxon>
        <taxon>Pristionchus</taxon>
    </lineage>
</organism>
<dbReference type="Proteomes" id="UP001432322">
    <property type="component" value="Unassembled WGS sequence"/>
</dbReference>
<comment type="caution">
    <text evidence="1">The sequence shown here is derived from an EMBL/GenBank/DDBJ whole genome shotgun (WGS) entry which is preliminary data.</text>
</comment>